<evidence type="ECO:0000256" key="5">
    <source>
        <dbReference type="SAM" id="Phobius"/>
    </source>
</evidence>
<keyword evidence="3 5" id="KW-1133">Transmembrane helix</keyword>
<feature type="transmembrane region" description="Helical" evidence="5">
    <location>
        <begin position="37"/>
        <end position="62"/>
    </location>
</feature>
<feature type="transmembrane region" description="Helical" evidence="5">
    <location>
        <begin position="241"/>
        <end position="259"/>
    </location>
</feature>
<comment type="caution">
    <text evidence="7">The sequence shown here is derived from an EMBL/GenBank/DDBJ whole genome shotgun (WGS) entry which is preliminary data.</text>
</comment>
<evidence type="ECO:0000313" key="7">
    <source>
        <dbReference type="EMBL" id="KKT53250.1"/>
    </source>
</evidence>
<evidence type="ECO:0000259" key="6">
    <source>
        <dbReference type="Pfam" id="PF04932"/>
    </source>
</evidence>
<keyword evidence="2 5" id="KW-0812">Transmembrane</keyword>
<protein>
    <submittedName>
        <fullName evidence="7">O-antigen polymerase</fullName>
    </submittedName>
</protein>
<evidence type="ECO:0000256" key="3">
    <source>
        <dbReference type="ARBA" id="ARBA00022989"/>
    </source>
</evidence>
<reference evidence="7 8" key="1">
    <citation type="journal article" date="2015" name="Nature">
        <title>rRNA introns, odd ribosomes, and small enigmatic genomes across a large radiation of phyla.</title>
        <authorList>
            <person name="Brown C.T."/>
            <person name="Hug L.A."/>
            <person name="Thomas B.C."/>
            <person name="Sharon I."/>
            <person name="Castelle C.J."/>
            <person name="Singh A."/>
            <person name="Wilkins M.J."/>
            <person name="Williams K.H."/>
            <person name="Banfield J.F."/>
        </authorList>
    </citation>
    <scope>NUCLEOTIDE SEQUENCE [LARGE SCALE GENOMIC DNA]</scope>
</reference>
<proteinExistence type="predicted"/>
<dbReference type="InterPro" id="IPR007016">
    <property type="entry name" value="O-antigen_ligase-rel_domated"/>
</dbReference>
<feature type="transmembrane region" description="Helical" evidence="5">
    <location>
        <begin position="167"/>
        <end position="190"/>
    </location>
</feature>
<name>A0A0G1I216_UNCK3</name>
<dbReference type="PANTHER" id="PTHR37422">
    <property type="entry name" value="TEICHURONIC ACID BIOSYNTHESIS PROTEIN TUAE"/>
    <property type="match status" value="1"/>
</dbReference>
<dbReference type="GO" id="GO:0016020">
    <property type="term" value="C:membrane"/>
    <property type="evidence" value="ECO:0007669"/>
    <property type="project" value="UniProtKB-SubCell"/>
</dbReference>
<organism evidence="7 8">
    <name type="scientific">candidate division Kazan bacterium GW2011_GWA1_44_22</name>
    <dbReference type="NCBI Taxonomy" id="1620410"/>
    <lineage>
        <taxon>Bacteria</taxon>
        <taxon>Bacteria division Kazan-3B-28</taxon>
    </lineage>
</organism>
<feature type="transmembrane region" description="Helical" evidence="5">
    <location>
        <begin position="7"/>
        <end position="31"/>
    </location>
</feature>
<dbReference type="PANTHER" id="PTHR37422:SF13">
    <property type="entry name" value="LIPOPOLYSACCHARIDE BIOSYNTHESIS PROTEIN PA4999-RELATED"/>
    <property type="match status" value="1"/>
</dbReference>
<keyword evidence="4 5" id="KW-0472">Membrane</keyword>
<comment type="subcellular location">
    <subcellularLocation>
        <location evidence="1">Membrane</location>
        <topology evidence="1">Multi-pass membrane protein</topology>
    </subcellularLocation>
</comment>
<evidence type="ECO:0000313" key="8">
    <source>
        <dbReference type="Proteomes" id="UP000034752"/>
    </source>
</evidence>
<feature type="transmembrane region" description="Helical" evidence="5">
    <location>
        <begin position="134"/>
        <end position="155"/>
    </location>
</feature>
<feature type="transmembrane region" description="Helical" evidence="5">
    <location>
        <begin position="333"/>
        <end position="353"/>
    </location>
</feature>
<dbReference type="Pfam" id="PF04932">
    <property type="entry name" value="Wzy_C"/>
    <property type="match status" value="1"/>
</dbReference>
<gene>
    <name evidence="7" type="ORF">VE96_C0001G0005</name>
</gene>
<dbReference type="InterPro" id="IPR051533">
    <property type="entry name" value="WaaL-like"/>
</dbReference>
<feature type="domain" description="O-antigen ligase-related" evidence="6">
    <location>
        <begin position="208"/>
        <end position="346"/>
    </location>
</feature>
<evidence type="ECO:0000256" key="4">
    <source>
        <dbReference type="ARBA" id="ARBA00023136"/>
    </source>
</evidence>
<dbReference type="EMBL" id="LCIJ01000001">
    <property type="protein sequence ID" value="KKT53250.1"/>
    <property type="molecule type" value="Genomic_DNA"/>
</dbReference>
<feature type="transmembrane region" description="Helical" evidence="5">
    <location>
        <begin position="394"/>
        <end position="412"/>
    </location>
</feature>
<accession>A0A0G1I216</accession>
<feature type="transmembrane region" description="Helical" evidence="5">
    <location>
        <begin position="202"/>
        <end position="235"/>
    </location>
</feature>
<feature type="transmembrane region" description="Helical" evidence="5">
    <location>
        <begin position="101"/>
        <end position="122"/>
    </location>
</feature>
<evidence type="ECO:0000256" key="2">
    <source>
        <dbReference type="ARBA" id="ARBA00022692"/>
    </source>
</evidence>
<feature type="transmembrane region" description="Helical" evidence="5">
    <location>
        <begin position="365"/>
        <end position="388"/>
    </location>
</feature>
<dbReference type="Proteomes" id="UP000034752">
    <property type="component" value="Unassembled WGS sequence"/>
</dbReference>
<dbReference type="AlphaFoldDB" id="A0A0G1I216"/>
<feature type="transmembrane region" description="Helical" evidence="5">
    <location>
        <begin position="74"/>
        <end position="95"/>
    </location>
</feature>
<evidence type="ECO:0000256" key="1">
    <source>
        <dbReference type="ARBA" id="ARBA00004141"/>
    </source>
</evidence>
<sequence length="415" mass="46986">MISWLTLIWVIAFIYLAIWHADKLVFVLALILPTYLIKFWVVGIPTTWLELAIYTVMVVWLIRSREEVRAGLGWLATYRIPLILLVVGSAIGLAVSSQLTLSLGIIKGWFIDPWVLAAIIIISAQHSRHIFQQAVAGLVLAGTILGLVAIAQVVTGNFMTVDQRASAWFTSANYLSLFLVPILVLSWGLLKQALSTPRQLISLLIIEVIMLTALYFTFSYAGWLALLIGGLVFWLLASPHWINVLWWAAGAVAVVLSQWQHPKFQQMWDLIGRSSSHVRLQVWQTALLMIKQHWLTGIGLGLFEKRYLEFAEQIFHPPIELVMLHAHNILLQFWINLGVTGVSGFIWLLVIWFSQVWRQVREYNIIAITVAAAMVALLVHGMLDVAYWKNDLSALFWIIFALGVTVHGRELSHRN</sequence>